<proteinExistence type="predicted"/>
<dbReference type="AlphaFoldDB" id="A0AA39PWY6"/>
<keyword evidence="2" id="KW-1185">Reference proteome</keyword>
<evidence type="ECO:0000313" key="1">
    <source>
        <dbReference type="EMBL" id="KAK0492112.1"/>
    </source>
</evidence>
<gene>
    <name evidence="1" type="ORF">EDD18DRAFT_521317</name>
</gene>
<accession>A0AA39PWY6</accession>
<comment type="caution">
    <text evidence="1">The sequence shown here is derived from an EMBL/GenBank/DDBJ whole genome shotgun (WGS) entry which is preliminary data.</text>
</comment>
<organism evidence="1 2">
    <name type="scientific">Armillaria luteobubalina</name>
    <dbReference type="NCBI Taxonomy" id="153913"/>
    <lineage>
        <taxon>Eukaryota</taxon>
        <taxon>Fungi</taxon>
        <taxon>Dikarya</taxon>
        <taxon>Basidiomycota</taxon>
        <taxon>Agaricomycotina</taxon>
        <taxon>Agaricomycetes</taxon>
        <taxon>Agaricomycetidae</taxon>
        <taxon>Agaricales</taxon>
        <taxon>Marasmiineae</taxon>
        <taxon>Physalacriaceae</taxon>
        <taxon>Armillaria</taxon>
    </lineage>
</organism>
<reference evidence="1" key="1">
    <citation type="submission" date="2023-06" db="EMBL/GenBank/DDBJ databases">
        <authorList>
            <consortium name="Lawrence Berkeley National Laboratory"/>
            <person name="Ahrendt S."/>
            <person name="Sahu N."/>
            <person name="Indic B."/>
            <person name="Wong-Bajracharya J."/>
            <person name="Merenyi Z."/>
            <person name="Ke H.-M."/>
            <person name="Monk M."/>
            <person name="Kocsube S."/>
            <person name="Drula E."/>
            <person name="Lipzen A."/>
            <person name="Balint B."/>
            <person name="Henrissat B."/>
            <person name="Andreopoulos B."/>
            <person name="Martin F.M."/>
            <person name="Harder C.B."/>
            <person name="Rigling D."/>
            <person name="Ford K.L."/>
            <person name="Foster G.D."/>
            <person name="Pangilinan J."/>
            <person name="Papanicolaou A."/>
            <person name="Barry K."/>
            <person name="LaButti K."/>
            <person name="Viragh M."/>
            <person name="Koriabine M."/>
            <person name="Yan M."/>
            <person name="Riley R."/>
            <person name="Champramary S."/>
            <person name="Plett K.L."/>
            <person name="Tsai I.J."/>
            <person name="Slot J."/>
            <person name="Sipos G."/>
            <person name="Plett J."/>
            <person name="Nagy L.G."/>
            <person name="Grigoriev I.V."/>
        </authorList>
    </citation>
    <scope>NUCLEOTIDE SEQUENCE</scope>
    <source>
        <strain evidence="1">HWK02</strain>
    </source>
</reference>
<evidence type="ECO:0000313" key="2">
    <source>
        <dbReference type="Proteomes" id="UP001175228"/>
    </source>
</evidence>
<dbReference type="Proteomes" id="UP001175228">
    <property type="component" value="Unassembled WGS sequence"/>
</dbReference>
<sequence>MLKLADRSLGYCSGKGRPAGVVRNCFELIYDVEHHRSRNFGRIGCGRPALGATSCQINGTCGISTFAPTARPAHSSSFCVVRLCIITESTPLHPITDVVQRLVFDYIPGVSMVKLTPGVGVPEQEAERISSQATGGIPGYRSRELCLAQCRSHQECRSARRQPISRHH</sequence>
<dbReference type="EMBL" id="JAUEPU010000031">
    <property type="protein sequence ID" value="KAK0492112.1"/>
    <property type="molecule type" value="Genomic_DNA"/>
</dbReference>
<protein>
    <submittedName>
        <fullName evidence="1">Uncharacterized protein</fullName>
    </submittedName>
</protein>
<name>A0AA39PWY6_9AGAR</name>